<dbReference type="WBParaSite" id="Csp11.Scaffold630.g20158.t1">
    <property type="protein sequence ID" value="Csp11.Scaffold630.g20158.t1"/>
    <property type="gene ID" value="Csp11.Scaffold630.g20158"/>
</dbReference>
<dbReference type="PANTHER" id="PTHR21503:SF8">
    <property type="entry name" value="F-BOX ASSOCIATED DOMAIN-CONTAINING PROTEIN-RELATED"/>
    <property type="match status" value="1"/>
</dbReference>
<reference evidence="4" key="1">
    <citation type="submission" date="2016-11" db="UniProtKB">
        <authorList>
            <consortium name="WormBaseParasite"/>
        </authorList>
    </citation>
    <scope>IDENTIFICATION</scope>
</reference>
<protein>
    <submittedName>
        <fullName evidence="4">F-box domain-containing protein</fullName>
    </submittedName>
</protein>
<name>A0A1I7UWX6_9PELO</name>
<evidence type="ECO:0000313" key="3">
    <source>
        <dbReference type="Proteomes" id="UP000095282"/>
    </source>
</evidence>
<accession>A0A1I7UWX6</accession>
<dbReference type="Proteomes" id="UP000095282">
    <property type="component" value="Unplaced"/>
</dbReference>
<evidence type="ECO:0000256" key="1">
    <source>
        <dbReference type="SAM" id="MobiDB-lite"/>
    </source>
</evidence>
<feature type="region of interest" description="Disordered" evidence="1">
    <location>
        <begin position="276"/>
        <end position="301"/>
    </location>
</feature>
<organism evidence="3 4">
    <name type="scientific">Caenorhabditis tropicalis</name>
    <dbReference type="NCBI Taxonomy" id="1561998"/>
    <lineage>
        <taxon>Eukaryota</taxon>
        <taxon>Metazoa</taxon>
        <taxon>Ecdysozoa</taxon>
        <taxon>Nematoda</taxon>
        <taxon>Chromadorea</taxon>
        <taxon>Rhabditida</taxon>
        <taxon>Rhabditina</taxon>
        <taxon>Rhabditomorpha</taxon>
        <taxon>Rhabditoidea</taxon>
        <taxon>Rhabditidae</taxon>
        <taxon>Peloderinae</taxon>
        <taxon>Caenorhabditis</taxon>
    </lineage>
</organism>
<dbReference type="Pfam" id="PF00646">
    <property type="entry name" value="F-box"/>
    <property type="match status" value="1"/>
</dbReference>
<sequence length="301" mass="35459">MNLLRLPFLPFEMIIKQMKIYEVFILSLVSTKTKNKIKSIRFSSNGIWFDCATHHRQLIFVMEKTATEYHDVVFVAFGTPKETVNRMSMKIDEKRMECGVSIHETYGVPTLWLDESIRDSVSMSIYSHICELFNSSTDIQLRVNLNIQHDLPNTRVLKNVILHSFYYPYAKAYSIKQFLERYTITNRAVIECIINGKLEYDSDILKVNNLYIRDWYSFSKENLMNFQGVNGVFTNVNINTENIVELIKSWLDGNNTKLKLIIKLEETIQRLQEEKDNQMQHNHELQHQLHRGEEEYQAEGT</sequence>
<evidence type="ECO:0000313" key="4">
    <source>
        <dbReference type="WBParaSite" id="Csp11.Scaffold630.g20158.t1"/>
    </source>
</evidence>
<evidence type="ECO:0000259" key="2">
    <source>
        <dbReference type="PROSITE" id="PS50181"/>
    </source>
</evidence>
<feature type="compositionally biased region" description="Basic and acidic residues" evidence="1">
    <location>
        <begin position="276"/>
        <end position="294"/>
    </location>
</feature>
<dbReference type="eggNOG" id="ENOG502TJSG">
    <property type="taxonomic scope" value="Eukaryota"/>
</dbReference>
<proteinExistence type="predicted"/>
<dbReference type="PROSITE" id="PS50181">
    <property type="entry name" value="FBOX"/>
    <property type="match status" value="1"/>
</dbReference>
<dbReference type="InterPro" id="IPR001810">
    <property type="entry name" value="F-box_dom"/>
</dbReference>
<feature type="domain" description="F-box" evidence="2">
    <location>
        <begin position="1"/>
        <end position="51"/>
    </location>
</feature>
<dbReference type="AlphaFoldDB" id="A0A1I7UWX6"/>
<dbReference type="PANTHER" id="PTHR21503">
    <property type="entry name" value="F-BOX-CONTAINING HYPOTHETICAL PROTEIN C.ELEGANS"/>
    <property type="match status" value="1"/>
</dbReference>
<keyword evidence="3" id="KW-1185">Reference proteome</keyword>